<dbReference type="PANTHER" id="PTHR24300:SF1">
    <property type="entry name" value="CYTOCHROME P450 2D6-RELATED"/>
    <property type="match status" value="1"/>
</dbReference>
<dbReference type="InterPro" id="IPR036396">
    <property type="entry name" value="Cyt_P450_sf"/>
</dbReference>
<comment type="caution">
    <text evidence="8">The sequence shown here is derived from an EMBL/GenBank/DDBJ whole genome shotgun (WGS) entry which is preliminary data.</text>
</comment>
<evidence type="ECO:0000256" key="2">
    <source>
        <dbReference type="ARBA" id="ARBA00010617"/>
    </source>
</evidence>
<accession>A0A7J7EEI7</accession>
<evidence type="ECO:0000256" key="7">
    <source>
        <dbReference type="SAM" id="Phobius"/>
    </source>
</evidence>
<proteinExistence type="inferred from homology"/>
<dbReference type="Proteomes" id="UP000551758">
    <property type="component" value="Unassembled WGS sequence"/>
</dbReference>
<dbReference type="PRINTS" id="PR00463">
    <property type="entry name" value="EP450I"/>
</dbReference>
<feature type="transmembrane region" description="Helical" evidence="7">
    <location>
        <begin position="6"/>
        <end position="23"/>
    </location>
</feature>
<reference evidence="8 9" key="1">
    <citation type="journal article" date="2020" name="Mol. Biol. Evol.">
        <title>Interspecific Gene Flow and the Evolution of Specialization in Black and White Rhinoceros.</title>
        <authorList>
            <person name="Moodley Y."/>
            <person name="Westbury M.V."/>
            <person name="Russo I.M."/>
            <person name="Gopalakrishnan S."/>
            <person name="Rakotoarivelo A."/>
            <person name="Olsen R.A."/>
            <person name="Prost S."/>
            <person name="Tunstall T."/>
            <person name="Ryder O.A."/>
            <person name="Dalen L."/>
            <person name="Bruford M.W."/>
        </authorList>
    </citation>
    <scope>NUCLEOTIDE SEQUENCE [LARGE SCALE GENOMIC DNA]</scope>
    <source>
        <strain evidence="8">SBR-YM</strain>
        <tissue evidence="8">Skin</tissue>
    </source>
</reference>
<evidence type="ECO:0000256" key="6">
    <source>
        <dbReference type="SAM" id="MobiDB-lite"/>
    </source>
</evidence>
<dbReference type="GO" id="GO:0005506">
    <property type="term" value="F:iron ion binding"/>
    <property type="evidence" value="ECO:0007669"/>
    <property type="project" value="InterPro"/>
</dbReference>
<keyword evidence="7" id="KW-0812">Transmembrane</keyword>
<keyword evidence="5" id="KW-0408">Iron</keyword>
<dbReference type="Pfam" id="PF00067">
    <property type="entry name" value="p450"/>
    <property type="match status" value="1"/>
</dbReference>
<dbReference type="InterPro" id="IPR050182">
    <property type="entry name" value="Cytochrome_P450_fam2"/>
</dbReference>
<dbReference type="SUPFAM" id="SSF48264">
    <property type="entry name" value="Cytochrome P450"/>
    <property type="match status" value="1"/>
</dbReference>
<evidence type="ECO:0000256" key="4">
    <source>
        <dbReference type="ARBA" id="ARBA00022723"/>
    </source>
</evidence>
<keyword evidence="3" id="KW-0349">Heme</keyword>
<gene>
    <name evidence="8" type="ORF">HPG69_018710</name>
</gene>
<protein>
    <submittedName>
        <fullName evidence="8">Uncharacterized protein</fullName>
    </submittedName>
</protein>
<dbReference type="Gene3D" id="1.10.630.10">
    <property type="entry name" value="Cytochrome P450"/>
    <property type="match status" value="1"/>
</dbReference>
<dbReference type="GO" id="GO:0019369">
    <property type="term" value="P:arachidonate metabolic process"/>
    <property type="evidence" value="ECO:0007669"/>
    <property type="project" value="TreeGrafter"/>
</dbReference>
<dbReference type="PANTHER" id="PTHR24300">
    <property type="entry name" value="CYTOCHROME P450 508A4-RELATED"/>
    <property type="match status" value="1"/>
</dbReference>
<keyword evidence="7" id="KW-1133">Transmembrane helix</keyword>
<evidence type="ECO:0000256" key="1">
    <source>
        <dbReference type="ARBA" id="ARBA00001971"/>
    </source>
</evidence>
<evidence type="ECO:0000256" key="3">
    <source>
        <dbReference type="ARBA" id="ARBA00022617"/>
    </source>
</evidence>
<keyword evidence="4" id="KW-0479">Metal-binding</keyword>
<name>A0A7J7EEI7_DICBM</name>
<evidence type="ECO:0000313" key="8">
    <source>
        <dbReference type="EMBL" id="KAF5913826.1"/>
    </source>
</evidence>
<sequence>MGLLTGETLGPVVVAVAIFLLLLRSRFGDVFSLQLAWTPVVVINGLAAMREALVDQSEDTADRPPMPVFEHLGFGPHAQGKRRREGLRPSGDLARSDPRPAGPSGGRAVSNRRLMR</sequence>
<feature type="region of interest" description="Disordered" evidence="6">
    <location>
        <begin position="54"/>
        <end position="116"/>
    </location>
</feature>
<dbReference type="InterPro" id="IPR001128">
    <property type="entry name" value="Cyt_P450"/>
</dbReference>
<keyword evidence="9" id="KW-1185">Reference proteome</keyword>
<dbReference type="GO" id="GO:0005737">
    <property type="term" value="C:cytoplasm"/>
    <property type="evidence" value="ECO:0007669"/>
    <property type="project" value="TreeGrafter"/>
</dbReference>
<keyword evidence="7" id="KW-0472">Membrane</keyword>
<dbReference type="GO" id="GO:0016712">
    <property type="term" value="F:oxidoreductase activity, acting on paired donors, with incorporation or reduction of molecular oxygen, reduced flavin or flavoprotein as one donor, and incorporation of one atom of oxygen"/>
    <property type="evidence" value="ECO:0007669"/>
    <property type="project" value="TreeGrafter"/>
</dbReference>
<dbReference type="GO" id="GO:0020037">
    <property type="term" value="F:heme binding"/>
    <property type="evidence" value="ECO:0007669"/>
    <property type="project" value="InterPro"/>
</dbReference>
<comment type="cofactor">
    <cofactor evidence="1">
        <name>heme</name>
        <dbReference type="ChEBI" id="CHEBI:30413"/>
    </cofactor>
</comment>
<dbReference type="GO" id="GO:0006805">
    <property type="term" value="P:xenobiotic metabolic process"/>
    <property type="evidence" value="ECO:0007669"/>
    <property type="project" value="TreeGrafter"/>
</dbReference>
<dbReference type="AlphaFoldDB" id="A0A7J7EEI7"/>
<evidence type="ECO:0000256" key="5">
    <source>
        <dbReference type="ARBA" id="ARBA00023004"/>
    </source>
</evidence>
<dbReference type="InterPro" id="IPR002401">
    <property type="entry name" value="Cyt_P450_E_grp-I"/>
</dbReference>
<evidence type="ECO:0000313" key="9">
    <source>
        <dbReference type="Proteomes" id="UP000551758"/>
    </source>
</evidence>
<organism evidence="8 9">
    <name type="scientific">Diceros bicornis minor</name>
    <name type="common">South-central black rhinoceros</name>
    <dbReference type="NCBI Taxonomy" id="77932"/>
    <lineage>
        <taxon>Eukaryota</taxon>
        <taxon>Metazoa</taxon>
        <taxon>Chordata</taxon>
        <taxon>Craniata</taxon>
        <taxon>Vertebrata</taxon>
        <taxon>Euteleostomi</taxon>
        <taxon>Mammalia</taxon>
        <taxon>Eutheria</taxon>
        <taxon>Laurasiatheria</taxon>
        <taxon>Perissodactyla</taxon>
        <taxon>Rhinocerotidae</taxon>
        <taxon>Diceros</taxon>
    </lineage>
</organism>
<comment type="similarity">
    <text evidence="2">Belongs to the cytochrome P450 family.</text>
</comment>
<dbReference type="EMBL" id="JACDTQ010003538">
    <property type="protein sequence ID" value="KAF5913826.1"/>
    <property type="molecule type" value="Genomic_DNA"/>
</dbReference>